<dbReference type="EMBL" id="FUZP01000001">
    <property type="protein sequence ID" value="SKC38684.1"/>
    <property type="molecule type" value="Genomic_DNA"/>
</dbReference>
<gene>
    <name evidence="1" type="ORF">SAMN06309945_0462</name>
</gene>
<reference evidence="1 2" key="1">
    <citation type="submission" date="2017-02" db="EMBL/GenBank/DDBJ databases">
        <authorList>
            <person name="Peterson S.W."/>
        </authorList>
    </citation>
    <scope>NUCLEOTIDE SEQUENCE [LARGE SCALE GENOMIC DNA]</scope>
    <source>
        <strain evidence="1 2">VKM Ac-2059</strain>
    </source>
</reference>
<name>A0A1T5IHN6_9MICO</name>
<protein>
    <submittedName>
        <fullName evidence="1">Uncharacterized protein</fullName>
    </submittedName>
</protein>
<dbReference type="STRING" id="123320.SAMN06309945_0462"/>
<sequence>MSASDEYRFEGRIAGFGTTSGVRLVVGMWQRSPLGAFTDIFLEEANGHRILFAPSQAVADFVSGTYTFDETRIMPVQTTRVAGGLRVVAGDELELKITIGPLTPLGRLLRAVPGFLATRPAWLRLIDPVAALLVPGVHTAGSAGNGRTEFYGVTALRAITAVSGCRDSTDLGTLARLDPPVSFGFGSAPPEPQLADVVTTIRERPQR</sequence>
<organism evidence="1 2">
    <name type="scientific">Okibacterium fritillariae</name>
    <dbReference type="NCBI Taxonomy" id="123320"/>
    <lineage>
        <taxon>Bacteria</taxon>
        <taxon>Bacillati</taxon>
        <taxon>Actinomycetota</taxon>
        <taxon>Actinomycetes</taxon>
        <taxon>Micrococcales</taxon>
        <taxon>Microbacteriaceae</taxon>
        <taxon>Okibacterium</taxon>
    </lineage>
</organism>
<evidence type="ECO:0000313" key="1">
    <source>
        <dbReference type="EMBL" id="SKC38684.1"/>
    </source>
</evidence>
<proteinExistence type="predicted"/>
<dbReference type="AlphaFoldDB" id="A0A1T5IHN6"/>
<accession>A0A1T5IHN6</accession>
<dbReference type="RefSeq" id="WP_079726678.1">
    <property type="nucleotide sequence ID" value="NZ_FUZP01000001.1"/>
</dbReference>
<dbReference type="Proteomes" id="UP000190857">
    <property type="component" value="Unassembled WGS sequence"/>
</dbReference>
<evidence type="ECO:0000313" key="2">
    <source>
        <dbReference type="Proteomes" id="UP000190857"/>
    </source>
</evidence>
<dbReference type="OrthoDB" id="3571220at2"/>
<keyword evidence="2" id="KW-1185">Reference proteome</keyword>